<feature type="domain" description="L,D-TPase catalytic" evidence="8">
    <location>
        <begin position="1"/>
        <end position="158"/>
    </location>
</feature>
<evidence type="ECO:0000256" key="6">
    <source>
        <dbReference type="ARBA" id="ARBA00023316"/>
    </source>
</evidence>
<keyword evidence="3" id="KW-0808">Transferase</keyword>
<dbReference type="GO" id="GO:0009252">
    <property type="term" value="P:peptidoglycan biosynthetic process"/>
    <property type="evidence" value="ECO:0007669"/>
    <property type="project" value="UniProtKB-UniPathway"/>
</dbReference>
<comment type="similarity">
    <text evidence="2">Belongs to the YkuD family.</text>
</comment>
<evidence type="ECO:0000313" key="9">
    <source>
        <dbReference type="EMBL" id="QUS36961.1"/>
    </source>
</evidence>
<dbReference type="RefSeq" id="WP_211785181.1">
    <property type="nucleotide sequence ID" value="NZ_CP047289.1"/>
</dbReference>
<dbReference type="GO" id="GO:0008360">
    <property type="term" value="P:regulation of cell shape"/>
    <property type="evidence" value="ECO:0007669"/>
    <property type="project" value="UniProtKB-UniRule"/>
</dbReference>
<keyword evidence="4 7" id="KW-0133">Cell shape</keyword>
<protein>
    <submittedName>
        <fullName evidence="9">L,D-transpeptidase family protein</fullName>
    </submittedName>
</protein>
<organism evidence="9 10">
    <name type="scientific">Falsirhodobacter algicola</name>
    <dbReference type="NCBI Taxonomy" id="2692330"/>
    <lineage>
        <taxon>Bacteria</taxon>
        <taxon>Pseudomonadati</taxon>
        <taxon>Pseudomonadota</taxon>
        <taxon>Alphaproteobacteria</taxon>
        <taxon>Rhodobacterales</taxon>
        <taxon>Paracoccaceae</taxon>
        <taxon>Falsirhodobacter</taxon>
    </lineage>
</organism>
<proteinExistence type="inferred from homology"/>
<evidence type="ECO:0000256" key="3">
    <source>
        <dbReference type="ARBA" id="ARBA00022679"/>
    </source>
</evidence>
<keyword evidence="10" id="KW-1185">Reference proteome</keyword>
<dbReference type="Proteomes" id="UP000679284">
    <property type="component" value="Chromosome"/>
</dbReference>
<evidence type="ECO:0000256" key="7">
    <source>
        <dbReference type="PROSITE-ProRule" id="PRU01373"/>
    </source>
</evidence>
<dbReference type="PANTHER" id="PTHR38589">
    <property type="entry name" value="BLR0621 PROTEIN"/>
    <property type="match status" value="1"/>
</dbReference>
<evidence type="ECO:0000256" key="4">
    <source>
        <dbReference type="ARBA" id="ARBA00022960"/>
    </source>
</evidence>
<dbReference type="GO" id="GO:0004180">
    <property type="term" value="F:carboxypeptidase activity"/>
    <property type="evidence" value="ECO:0007669"/>
    <property type="project" value="UniProtKB-ARBA"/>
</dbReference>
<reference evidence="9" key="1">
    <citation type="submission" date="2020-01" db="EMBL/GenBank/DDBJ databases">
        <authorList>
            <person name="Yang Y."/>
            <person name="Kwon Y.M."/>
        </authorList>
    </citation>
    <scope>NUCLEOTIDE SEQUENCE</scope>
    <source>
        <strain evidence="9">PG104</strain>
    </source>
</reference>
<feature type="active site" description="Proton donor/acceptor" evidence="7">
    <location>
        <position position="122"/>
    </location>
</feature>
<dbReference type="PROSITE" id="PS52029">
    <property type="entry name" value="LD_TPASE"/>
    <property type="match status" value="1"/>
</dbReference>
<name>A0A8J8MUI1_9RHOB</name>
<evidence type="ECO:0000313" key="10">
    <source>
        <dbReference type="Proteomes" id="UP000679284"/>
    </source>
</evidence>
<dbReference type="InterPro" id="IPR005490">
    <property type="entry name" value="LD_TPept_cat_dom"/>
</dbReference>
<sequence length="158" mass="17618">MRVTKAGVLFAGRRLACSIGRGGVTGAKREGDMATPRGDHRIIGMLYRADRLAGLPAWARPIGPGDLWSDDPADPAYNRLVRRPHPFRHESLRRADPMYDLILVTDWNTPARPGHGSAIFVHTWRRRGAPTAGCVALARKDILWLARRIRPGCVLRVR</sequence>
<dbReference type="CDD" id="cd16913">
    <property type="entry name" value="YkuD_like"/>
    <property type="match status" value="1"/>
</dbReference>
<dbReference type="EMBL" id="CP047289">
    <property type="protein sequence ID" value="QUS36961.1"/>
    <property type="molecule type" value="Genomic_DNA"/>
</dbReference>
<dbReference type="InterPro" id="IPR038063">
    <property type="entry name" value="Transpep_catalytic_dom"/>
</dbReference>
<comment type="pathway">
    <text evidence="1 7">Cell wall biogenesis; peptidoglycan biosynthesis.</text>
</comment>
<dbReference type="Pfam" id="PF03734">
    <property type="entry name" value="YkuD"/>
    <property type="match status" value="1"/>
</dbReference>
<dbReference type="GO" id="GO:0071555">
    <property type="term" value="P:cell wall organization"/>
    <property type="evidence" value="ECO:0007669"/>
    <property type="project" value="UniProtKB-UniRule"/>
</dbReference>
<evidence type="ECO:0000259" key="8">
    <source>
        <dbReference type="PROSITE" id="PS52029"/>
    </source>
</evidence>
<evidence type="ECO:0000256" key="5">
    <source>
        <dbReference type="ARBA" id="ARBA00022984"/>
    </source>
</evidence>
<keyword evidence="5 7" id="KW-0573">Peptidoglycan synthesis</keyword>
<dbReference type="UniPathway" id="UPA00219"/>
<dbReference type="AlphaFoldDB" id="A0A8J8MUI1"/>
<feature type="active site" description="Nucleophile" evidence="7">
    <location>
        <position position="134"/>
    </location>
</feature>
<accession>A0A8J8MUI1</accession>
<dbReference type="SUPFAM" id="SSF141523">
    <property type="entry name" value="L,D-transpeptidase catalytic domain-like"/>
    <property type="match status" value="1"/>
</dbReference>
<keyword evidence="6 7" id="KW-0961">Cell wall biogenesis/degradation</keyword>
<gene>
    <name evidence="9" type="ORF">GR316_09565</name>
</gene>
<dbReference type="GO" id="GO:0016740">
    <property type="term" value="F:transferase activity"/>
    <property type="evidence" value="ECO:0007669"/>
    <property type="project" value="UniProtKB-KW"/>
</dbReference>
<dbReference type="PANTHER" id="PTHR38589:SF1">
    <property type="entry name" value="BLR0621 PROTEIN"/>
    <property type="match status" value="1"/>
</dbReference>
<evidence type="ECO:0000256" key="1">
    <source>
        <dbReference type="ARBA" id="ARBA00004752"/>
    </source>
</evidence>
<dbReference type="KEGG" id="fap:GR316_09565"/>
<evidence type="ECO:0000256" key="2">
    <source>
        <dbReference type="ARBA" id="ARBA00005992"/>
    </source>
</evidence>